<evidence type="ECO:0000313" key="6">
    <source>
        <dbReference type="Proteomes" id="UP000186096"/>
    </source>
</evidence>
<evidence type="ECO:0000259" key="4">
    <source>
        <dbReference type="Pfam" id="PF01872"/>
    </source>
</evidence>
<reference evidence="6" key="1">
    <citation type="submission" date="2017-01" db="EMBL/GenBank/DDBJ databases">
        <authorList>
            <person name="Varghese N."/>
            <person name="Submissions S."/>
        </authorList>
    </citation>
    <scope>NUCLEOTIDE SEQUENCE [LARGE SCALE GENOMIC DNA]</scope>
    <source>
        <strain evidence="6">ATCC 12950</strain>
    </source>
</reference>
<dbReference type="PANTHER" id="PTHR38011">
    <property type="entry name" value="DIHYDROFOLATE REDUCTASE FAMILY PROTEIN (AFU_ORTHOLOGUE AFUA_8G06820)"/>
    <property type="match status" value="1"/>
</dbReference>
<dbReference type="GO" id="GO:0008703">
    <property type="term" value="F:5-amino-6-(5-phosphoribosylamino)uracil reductase activity"/>
    <property type="evidence" value="ECO:0007669"/>
    <property type="project" value="InterPro"/>
</dbReference>
<dbReference type="OrthoDB" id="5243299at2"/>
<dbReference type="SUPFAM" id="SSF53597">
    <property type="entry name" value="Dihydrofolate reductase-like"/>
    <property type="match status" value="1"/>
</dbReference>
<name>A0A1N6ZK73_9ACTN</name>
<evidence type="ECO:0000256" key="3">
    <source>
        <dbReference type="ARBA" id="ARBA00023002"/>
    </source>
</evidence>
<dbReference type="RefSeq" id="WP_076434685.1">
    <property type="nucleotide sequence ID" value="NZ_FTNI01000007.1"/>
</dbReference>
<dbReference type="Gene3D" id="3.40.430.10">
    <property type="entry name" value="Dihydrofolate Reductase, subunit A"/>
    <property type="match status" value="1"/>
</dbReference>
<keyword evidence="3" id="KW-0560">Oxidoreductase</keyword>
<comment type="pathway">
    <text evidence="1">Cofactor biosynthesis; riboflavin biosynthesis.</text>
</comment>
<sequence length="245" mass="26528">MRRIHPYAEDEPDIPAAYAYPRDHWLRLNMVASADGAAWVEGHSEGLSGRADKRIFGLLRGLADVVLAGAATVRTEGYRPARPRESWRDLREGRPPAPPVAVVTRRLDLDLGSSLFTEAEPYARTIVITTESAPKDRREEAAARADLIVAGDDRVDLTRAVGELRDRGLGRVLCEGGPRVNAQLAAAGLVDELALTVSPLLTGGDAARILDGVASHTPLTLAQVLEEDGFLFCRYIREAQDEASG</sequence>
<evidence type="ECO:0000256" key="1">
    <source>
        <dbReference type="ARBA" id="ARBA00005104"/>
    </source>
</evidence>
<keyword evidence="2" id="KW-0521">NADP</keyword>
<dbReference type="InterPro" id="IPR050765">
    <property type="entry name" value="Riboflavin_Biosynth_HTPR"/>
</dbReference>
<dbReference type="InterPro" id="IPR002734">
    <property type="entry name" value="RibDG_C"/>
</dbReference>
<gene>
    <name evidence="5" type="ORF">SAMN05421833_107175</name>
</gene>
<dbReference type="EMBL" id="FTNI01000007">
    <property type="protein sequence ID" value="SIR27225.1"/>
    <property type="molecule type" value="Genomic_DNA"/>
</dbReference>
<dbReference type="GO" id="GO:0009231">
    <property type="term" value="P:riboflavin biosynthetic process"/>
    <property type="evidence" value="ECO:0007669"/>
    <property type="project" value="InterPro"/>
</dbReference>
<dbReference type="Proteomes" id="UP000186096">
    <property type="component" value="Unassembled WGS sequence"/>
</dbReference>
<dbReference type="PANTHER" id="PTHR38011:SF7">
    <property type="entry name" value="2,5-DIAMINO-6-RIBOSYLAMINO-4(3H)-PYRIMIDINONE 5'-PHOSPHATE REDUCTASE"/>
    <property type="match status" value="1"/>
</dbReference>
<dbReference type="InterPro" id="IPR024072">
    <property type="entry name" value="DHFR-like_dom_sf"/>
</dbReference>
<organism evidence="5 6">
    <name type="scientific">Microbispora rosea</name>
    <dbReference type="NCBI Taxonomy" id="58117"/>
    <lineage>
        <taxon>Bacteria</taxon>
        <taxon>Bacillati</taxon>
        <taxon>Actinomycetota</taxon>
        <taxon>Actinomycetes</taxon>
        <taxon>Streptosporangiales</taxon>
        <taxon>Streptosporangiaceae</taxon>
        <taxon>Microbispora</taxon>
    </lineage>
</organism>
<dbReference type="AlphaFoldDB" id="A0A1N6ZK73"/>
<keyword evidence="6" id="KW-1185">Reference proteome</keyword>
<evidence type="ECO:0000313" key="5">
    <source>
        <dbReference type="EMBL" id="SIR27225.1"/>
    </source>
</evidence>
<dbReference type="Pfam" id="PF01872">
    <property type="entry name" value="RibD_C"/>
    <property type="match status" value="1"/>
</dbReference>
<dbReference type="STRING" id="58117.SAMN05421833_107175"/>
<accession>A0A1N6ZK73</accession>
<proteinExistence type="predicted"/>
<feature type="domain" description="Bacterial bifunctional deaminase-reductase C-terminal" evidence="4">
    <location>
        <begin position="25"/>
        <end position="223"/>
    </location>
</feature>
<protein>
    <submittedName>
        <fullName evidence="5">Pyrimidine reductase, riboflavin biosynthesis</fullName>
    </submittedName>
</protein>
<evidence type="ECO:0000256" key="2">
    <source>
        <dbReference type="ARBA" id="ARBA00022857"/>
    </source>
</evidence>